<feature type="compositionally biased region" description="Basic and acidic residues" evidence="1">
    <location>
        <begin position="59"/>
        <end position="93"/>
    </location>
</feature>
<dbReference type="EMBL" id="JAWJWF010000047">
    <property type="protein sequence ID" value="KAK6622307.1"/>
    <property type="molecule type" value="Genomic_DNA"/>
</dbReference>
<keyword evidence="3" id="KW-1185">Reference proteome</keyword>
<reference evidence="2 3" key="1">
    <citation type="submission" date="2023-09" db="EMBL/GenBank/DDBJ databases">
        <title>Genomes of two closely related lineages of the louse Polyplax serrata with different host specificities.</title>
        <authorList>
            <person name="Martinu J."/>
            <person name="Tarabai H."/>
            <person name="Stefka J."/>
            <person name="Hypsa V."/>
        </authorList>
    </citation>
    <scope>NUCLEOTIDE SEQUENCE [LARGE SCALE GENOMIC DNA]</scope>
    <source>
        <strain evidence="2">98ZLc_SE</strain>
    </source>
</reference>
<organism evidence="2 3">
    <name type="scientific">Polyplax serrata</name>
    <name type="common">Common mouse louse</name>
    <dbReference type="NCBI Taxonomy" id="468196"/>
    <lineage>
        <taxon>Eukaryota</taxon>
        <taxon>Metazoa</taxon>
        <taxon>Ecdysozoa</taxon>
        <taxon>Arthropoda</taxon>
        <taxon>Hexapoda</taxon>
        <taxon>Insecta</taxon>
        <taxon>Pterygota</taxon>
        <taxon>Neoptera</taxon>
        <taxon>Paraneoptera</taxon>
        <taxon>Psocodea</taxon>
        <taxon>Troctomorpha</taxon>
        <taxon>Phthiraptera</taxon>
        <taxon>Anoplura</taxon>
        <taxon>Polyplacidae</taxon>
        <taxon>Polyplax</taxon>
    </lineage>
</organism>
<accession>A0ABR1ALY5</accession>
<comment type="caution">
    <text evidence="2">The sequence shown here is derived from an EMBL/GenBank/DDBJ whole genome shotgun (WGS) entry which is preliminary data.</text>
</comment>
<evidence type="ECO:0000313" key="3">
    <source>
        <dbReference type="Proteomes" id="UP001359485"/>
    </source>
</evidence>
<dbReference type="Proteomes" id="UP001359485">
    <property type="component" value="Unassembled WGS sequence"/>
</dbReference>
<sequence>MFLFLWPKQLSRIDSAGPTTGTKATDDEFGEKTVSVLLDGEESEMIFIDHPAVEMSLENEKRVGEKTERDLKAGNERTIDGKELTNDRADREKKSKTKNNGAINFNKWISKRKEKVEQADR</sequence>
<protein>
    <submittedName>
        <fullName evidence="2">Uncharacterized protein</fullName>
    </submittedName>
</protein>
<name>A0ABR1ALY5_POLSC</name>
<feature type="region of interest" description="Disordered" evidence="1">
    <location>
        <begin position="59"/>
        <end position="121"/>
    </location>
</feature>
<evidence type="ECO:0000256" key="1">
    <source>
        <dbReference type="SAM" id="MobiDB-lite"/>
    </source>
</evidence>
<evidence type="ECO:0000313" key="2">
    <source>
        <dbReference type="EMBL" id="KAK6622307.1"/>
    </source>
</evidence>
<gene>
    <name evidence="2" type="ORF">RUM44_002118</name>
</gene>
<proteinExistence type="predicted"/>